<dbReference type="InterPro" id="IPR037460">
    <property type="entry name" value="SEST-like"/>
</dbReference>
<dbReference type="GO" id="GO:0016788">
    <property type="term" value="F:hydrolase activity, acting on ester bonds"/>
    <property type="evidence" value="ECO:0007669"/>
    <property type="project" value="InterPro"/>
</dbReference>
<feature type="chain" id="PRO_5016311519" evidence="5">
    <location>
        <begin position="33"/>
        <end position="521"/>
    </location>
</feature>
<dbReference type="PANTHER" id="PTHR43037:SF5">
    <property type="entry name" value="FERULOYL ESTERASE"/>
    <property type="match status" value="1"/>
</dbReference>
<feature type="domain" description="Phospholipase/carboxylesterase/thioesterase" evidence="6">
    <location>
        <begin position="406"/>
        <end position="506"/>
    </location>
</feature>
<evidence type="ECO:0000256" key="5">
    <source>
        <dbReference type="SAM" id="SignalP"/>
    </source>
</evidence>
<evidence type="ECO:0000313" key="8">
    <source>
        <dbReference type="EMBL" id="PWW24013.1"/>
    </source>
</evidence>
<keyword evidence="9" id="KW-1185">Reference proteome</keyword>
<keyword evidence="3" id="KW-1015">Disulfide bond</keyword>
<evidence type="ECO:0000259" key="6">
    <source>
        <dbReference type="Pfam" id="PF02230"/>
    </source>
</evidence>
<keyword evidence="2" id="KW-0378">Hydrolase</keyword>
<dbReference type="EMBL" id="QGTX01000001">
    <property type="protein sequence ID" value="PWW24013.1"/>
    <property type="molecule type" value="Genomic_DNA"/>
</dbReference>
<dbReference type="InterPro" id="IPR013830">
    <property type="entry name" value="SGNH_hydro"/>
</dbReference>
<dbReference type="CDD" id="cd01823">
    <property type="entry name" value="SEST_like"/>
    <property type="match status" value="1"/>
</dbReference>
<feature type="domain" description="SGNH hydrolase-type esterase" evidence="7">
    <location>
        <begin position="62"/>
        <end position="216"/>
    </location>
</feature>
<accession>A0A317QLZ9</accession>
<evidence type="ECO:0000256" key="4">
    <source>
        <dbReference type="SAM" id="MobiDB-lite"/>
    </source>
</evidence>
<evidence type="ECO:0000256" key="1">
    <source>
        <dbReference type="ARBA" id="ARBA00022729"/>
    </source>
</evidence>
<dbReference type="Gene3D" id="3.40.50.1820">
    <property type="entry name" value="alpha/beta hydrolase"/>
    <property type="match status" value="1"/>
</dbReference>
<gene>
    <name evidence="8" type="ORF">JD79_03190</name>
</gene>
<dbReference type="PANTHER" id="PTHR43037">
    <property type="entry name" value="UNNAMED PRODUCT-RELATED"/>
    <property type="match status" value="1"/>
</dbReference>
<dbReference type="InterPro" id="IPR050955">
    <property type="entry name" value="Plant_Biomass_Hydrol_Est"/>
</dbReference>
<sequence>MKWSVPRPWSRPLTVLLAALAGVLLLTPPASAVPGPLRYVALGDSYSAASGVLPPDLTAAQHPGVPPQLEALSADTQLVTMTIGGNDSGVFVTSILRCGAAGVSTLGQGSPCRDTYGTSFEDTVRTTTYPALVEALSAVRQAAPRARVAILGYPAILPPTGGCFDRMPIAEGDVPYPYGLQATLNDAVRRAAAATGVTFVDLSAASAGHDACPADRRPLGRAGPAGHQRGDRAPERPGGAGDGRPGGAGAAPALRPRGGYRGVVVTRRLLLLAAGRVAAAGLLTGCAARLPGPPAASGAAAVLTARPVAAPSALPPSPGTTALGLEEVRDALLHVPAGGLTGPAPLVVVLHGAGGDAEGGLGLLRSPADERGLVLLAPASRGPTWDAVTRGHGPDVALVDRALAAVFAALPVDPERIAVAGFSDGGSYALGLGLANGRLFRQVVAFSPGFVPPAGRTGRPRVFVSHGTADDVLPVDRTSREIVPALRGEGYEVTYREFDGGHEVPHEVAREAADRLVAPAG</sequence>
<feature type="signal peptide" evidence="5">
    <location>
        <begin position="1"/>
        <end position="32"/>
    </location>
</feature>
<evidence type="ECO:0000256" key="3">
    <source>
        <dbReference type="PIRSR" id="PIRSR637460-2"/>
    </source>
</evidence>
<evidence type="ECO:0000256" key="2">
    <source>
        <dbReference type="ARBA" id="ARBA00022801"/>
    </source>
</evidence>
<dbReference type="Pfam" id="PF02230">
    <property type="entry name" value="Abhydrolase_2"/>
    <property type="match status" value="1"/>
</dbReference>
<feature type="region of interest" description="Disordered" evidence="4">
    <location>
        <begin position="208"/>
        <end position="254"/>
    </location>
</feature>
<organism evidence="8 9">
    <name type="scientific">Geodermatophilus normandii</name>
    <dbReference type="NCBI Taxonomy" id="1137989"/>
    <lineage>
        <taxon>Bacteria</taxon>
        <taxon>Bacillati</taxon>
        <taxon>Actinomycetota</taxon>
        <taxon>Actinomycetes</taxon>
        <taxon>Geodermatophilales</taxon>
        <taxon>Geodermatophilaceae</taxon>
        <taxon>Geodermatophilus</taxon>
    </lineage>
</organism>
<dbReference type="InterPro" id="IPR003140">
    <property type="entry name" value="PLipase/COase/thioEstase"/>
</dbReference>
<dbReference type="Proteomes" id="UP000246661">
    <property type="component" value="Unassembled WGS sequence"/>
</dbReference>
<dbReference type="InterPro" id="IPR036514">
    <property type="entry name" value="SGNH_hydro_sf"/>
</dbReference>
<keyword evidence="1 5" id="KW-0732">Signal</keyword>
<proteinExistence type="predicted"/>
<dbReference type="SUPFAM" id="SSF53474">
    <property type="entry name" value="alpha/beta-Hydrolases"/>
    <property type="match status" value="1"/>
</dbReference>
<protein>
    <submittedName>
        <fullName evidence="8">Putative esterase</fullName>
    </submittedName>
</protein>
<feature type="compositionally biased region" description="Gly residues" evidence="4">
    <location>
        <begin position="238"/>
        <end position="249"/>
    </location>
</feature>
<dbReference type="AlphaFoldDB" id="A0A317QLZ9"/>
<dbReference type="Pfam" id="PF13472">
    <property type="entry name" value="Lipase_GDSL_2"/>
    <property type="match status" value="1"/>
</dbReference>
<feature type="disulfide bond" evidence="3">
    <location>
        <begin position="163"/>
        <end position="212"/>
    </location>
</feature>
<comment type="caution">
    <text evidence="8">The sequence shown here is derived from an EMBL/GenBank/DDBJ whole genome shotgun (WGS) entry which is preliminary data.</text>
</comment>
<dbReference type="SUPFAM" id="SSF52266">
    <property type="entry name" value="SGNH hydrolase"/>
    <property type="match status" value="1"/>
</dbReference>
<feature type="disulfide bond" evidence="3">
    <location>
        <begin position="98"/>
        <end position="112"/>
    </location>
</feature>
<evidence type="ECO:0000313" key="9">
    <source>
        <dbReference type="Proteomes" id="UP000246661"/>
    </source>
</evidence>
<evidence type="ECO:0000259" key="7">
    <source>
        <dbReference type="Pfam" id="PF13472"/>
    </source>
</evidence>
<reference evidence="9" key="1">
    <citation type="submission" date="2018-05" db="EMBL/GenBank/DDBJ databases">
        <authorList>
            <person name="Klenk H.-P."/>
            <person name="Huntemann M."/>
            <person name="Clum A."/>
            <person name="Pillay M."/>
            <person name="Palaniappan K."/>
            <person name="Varghese N."/>
            <person name="Mikhailova N."/>
            <person name="Stamatis D."/>
            <person name="Reddy T."/>
            <person name="Daum C."/>
            <person name="Shapiro N."/>
            <person name="Ivanova N."/>
            <person name="Kyrpides N."/>
            <person name="Woyke T."/>
        </authorList>
    </citation>
    <scope>NUCLEOTIDE SEQUENCE [LARGE SCALE GENOMIC DNA]</scope>
    <source>
        <strain evidence="9">DSM 45417</strain>
    </source>
</reference>
<dbReference type="InterPro" id="IPR029058">
    <property type="entry name" value="AB_hydrolase_fold"/>
</dbReference>
<name>A0A317QLZ9_9ACTN</name>
<dbReference type="Gene3D" id="3.40.50.1110">
    <property type="entry name" value="SGNH hydrolase"/>
    <property type="match status" value="1"/>
</dbReference>